<evidence type="ECO:0000256" key="1">
    <source>
        <dbReference type="SAM" id="SignalP"/>
    </source>
</evidence>
<accession>A0ABS0IH68</accession>
<keyword evidence="1" id="KW-0732">Signal</keyword>
<protein>
    <recommendedName>
        <fullName evidence="4">Lipoprotein</fullName>
    </recommendedName>
</protein>
<name>A0ABS0IH68_9BACT</name>
<feature type="chain" id="PRO_5047052063" description="Lipoprotein" evidence="1">
    <location>
        <begin position="26"/>
        <end position="112"/>
    </location>
</feature>
<dbReference type="RefSeq" id="WP_196282096.1">
    <property type="nucleotide sequence ID" value="NZ_JADQDQ010000004.1"/>
</dbReference>
<dbReference type="EMBL" id="JADQDQ010000004">
    <property type="protein sequence ID" value="MBF9237708.1"/>
    <property type="molecule type" value="Genomic_DNA"/>
</dbReference>
<dbReference type="PROSITE" id="PS51257">
    <property type="entry name" value="PROKAR_LIPOPROTEIN"/>
    <property type="match status" value="1"/>
</dbReference>
<comment type="caution">
    <text evidence="2">The sequence shown here is derived from an EMBL/GenBank/DDBJ whole genome shotgun (WGS) entry which is preliminary data.</text>
</comment>
<evidence type="ECO:0000313" key="2">
    <source>
        <dbReference type="EMBL" id="MBF9237708.1"/>
    </source>
</evidence>
<proteinExistence type="predicted"/>
<reference evidence="2 3" key="1">
    <citation type="submission" date="2020-11" db="EMBL/GenBank/DDBJ databases">
        <authorList>
            <person name="Kim M.K."/>
        </authorList>
    </citation>
    <scope>NUCLEOTIDE SEQUENCE [LARGE SCALE GENOMIC DNA]</scope>
    <source>
        <strain evidence="2 3">BT683</strain>
    </source>
</reference>
<dbReference type="Proteomes" id="UP000597617">
    <property type="component" value="Unassembled WGS sequence"/>
</dbReference>
<keyword evidence="3" id="KW-1185">Reference proteome</keyword>
<evidence type="ECO:0008006" key="4">
    <source>
        <dbReference type="Google" id="ProtNLM"/>
    </source>
</evidence>
<feature type="signal peptide" evidence="1">
    <location>
        <begin position="1"/>
        <end position="25"/>
    </location>
</feature>
<organism evidence="2 3">
    <name type="scientific">Hymenobacter jeongseonensis</name>
    <dbReference type="NCBI Taxonomy" id="2791027"/>
    <lineage>
        <taxon>Bacteria</taxon>
        <taxon>Pseudomonadati</taxon>
        <taxon>Bacteroidota</taxon>
        <taxon>Cytophagia</taxon>
        <taxon>Cytophagales</taxon>
        <taxon>Hymenobacteraceae</taxon>
        <taxon>Hymenobacter</taxon>
    </lineage>
</organism>
<sequence>MQKSTFILVASFSTLLLSCTSNSQKENVPTMEKSIVVTGEFGTCCKDLKDAMDPSKVHNSFFRIEKNNVLYLTVGYVNSEAGSGYFDQAVIYCPFCGQKVQERVEIKGKAGL</sequence>
<evidence type="ECO:0000313" key="3">
    <source>
        <dbReference type="Proteomes" id="UP000597617"/>
    </source>
</evidence>
<gene>
    <name evidence="2" type="ORF">I2I05_09915</name>
</gene>